<dbReference type="SUPFAM" id="SSF81593">
    <property type="entry name" value="Nucleotidyltransferase substrate binding subunit/domain"/>
    <property type="match status" value="1"/>
</dbReference>
<dbReference type="AlphaFoldDB" id="A0A6I2UGD8"/>
<dbReference type="Pfam" id="PF08780">
    <property type="entry name" value="NTase_sub_bind"/>
    <property type="match status" value="1"/>
</dbReference>
<sequence>MERLMQRVGLAQKAIGKLLELSCKKDYTEIERDALIQRFEFSYELIWKCAKDYLRVHDGIDSASPRRVIRDCREVGILDEQEVKLALQMSDDRNLTVHTYDEAFAEVLAGRISDYAVFLHTWLERIMEELCLR</sequence>
<keyword evidence="2" id="KW-1185">Reference proteome</keyword>
<organism evidence="1 2">
    <name type="scientific">Anaerovibrio slackiae</name>
    <dbReference type="NCBI Taxonomy" id="2652309"/>
    <lineage>
        <taxon>Bacteria</taxon>
        <taxon>Bacillati</taxon>
        <taxon>Bacillota</taxon>
        <taxon>Negativicutes</taxon>
        <taxon>Selenomonadales</taxon>
        <taxon>Selenomonadaceae</taxon>
        <taxon>Anaerovibrio</taxon>
    </lineage>
</organism>
<dbReference type="Gene3D" id="1.20.120.330">
    <property type="entry name" value="Nucleotidyltransferases domain 2"/>
    <property type="match status" value="1"/>
</dbReference>
<evidence type="ECO:0000313" key="1">
    <source>
        <dbReference type="EMBL" id="MSU08680.1"/>
    </source>
</evidence>
<reference evidence="1 2" key="1">
    <citation type="submission" date="2019-08" db="EMBL/GenBank/DDBJ databases">
        <title>In-depth cultivation of the pig gut microbiome towards novel bacterial diversity and tailored functional studies.</title>
        <authorList>
            <person name="Wylensek D."/>
            <person name="Hitch T.C.A."/>
            <person name="Clavel T."/>
        </authorList>
    </citation>
    <scope>NUCLEOTIDE SEQUENCE [LARGE SCALE GENOMIC DNA]</scope>
    <source>
        <strain evidence="1 2">WCA-693-APC-5D-A</strain>
    </source>
</reference>
<evidence type="ECO:0000313" key="2">
    <source>
        <dbReference type="Proteomes" id="UP000433181"/>
    </source>
</evidence>
<dbReference type="NCBIfam" id="TIGR01987">
    <property type="entry name" value="HI0074"/>
    <property type="match status" value="1"/>
</dbReference>
<comment type="caution">
    <text evidence="1">The sequence shown here is derived from an EMBL/GenBank/DDBJ whole genome shotgun (WGS) entry which is preliminary data.</text>
</comment>
<proteinExistence type="predicted"/>
<dbReference type="EMBL" id="VUNR01000011">
    <property type="protein sequence ID" value="MSU08680.1"/>
    <property type="molecule type" value="Genomic_DNA"/>
</dbReference>
<dbReference type="RefSeq" id="WP_154406848.1">
    <property type="nucleotide sequence ID" value="NZ_JAQXJM010000107.1"/>
</dbReference>
<dbReference type="Proteomes" id="UP000433181">
    <property type="component" value="Unassembled WGS sequence"/>
</dbReference>
<dbReference type="GeneID" id="96778615"/>
<dbReference type="InterPro" id="IPR010235">
    <property type="entry name" value="HepT"/>
</dbReference>
<accession>A0A6I2UGD8</accession>
<protein>
    <submittedName>
        <fullName evidence="1">DUF86 domain-containing protein</fullName>
    </submittedName>
</protein>
<name>A0A6I2UGD8_9FIRM</name>
<gene>
    <name evidence="1" type="ORF">FYJ84_06760</name>
</gene>